<evidence type="ECO:0000256" key="1">
    <source>
        <dbReference type="ARBA" id="ARBA00001974"/>
    </source>
</evidence>
<dbReference type="InterPro" id="IPR040131">
    <property type="entry name" value="MnmG_N"/>
</dbReference>
<comment type="subcellular location">
    <subcellularLocation>
        <location evidence="10">Cytoplasm</location>
    </subcellularLocation>
</comment>
<dbReference type="NCBIfam" id="NF003739">
    <property type="entry name" value="PRK05335.1"/>
    <property type="match status" value="1"/>
</dbReference>
<evidence type="ECO:0000256" key="3">
    <source>
        <dbReference type="ARBA" id="ARBA00022603"/>
    </source>
</evidence>
<accession>A0A4Y8PDH4</accession>
<feature type="binding site" evidence="10">
    <location>
        <begin position="13"/>
        <end position="18"/>
    </location>
    <ligand>
        <name>FAD</name>
        <dbReference type="ChEBI" id="CHEBI:57692"/>
    </ligand>
</feature>
<comment type="catalytic activity">
    <reaction evidence="10">
        <text>uridine(54) in tRNA + (6R)-5,10-methylene-5,6,7,8-tetrahydrofolate + NADPH + H(+) = 5-methyluridine(54) in tRNA + (6S)-5,6,7,8-tetrahydrofolate + NADP(+)</text>
        <dbReference type="Rhea" id="RHEA:62372"/>
        <dbReference type="Rhea" id="RHEA-COMP:10167"/>
        <dbReference type="Rhea" id="RHEA-COMP:10193"/>
        <dbReference type="ChEBI" id="CHEBI:15378"/>
        <dbReference type="ChEBI" id="CHEBI:15636"/>
        <dbReference type="ChEBI" id="CHEBI:57453"/>
        <dbReference type="ChEBI" id="CHEBI:57783"/>
        <dbReference type="ChEBI" id="CHEBI:58349"/>
        <dbReference type="ChEBI" id="CHEBI:65315"/>
        <dbReference type="ChEBI" id="CHEBI:74447"/>
        <dbReference type="EC" id="2.1.1.74"/>
    </reaction>
</comment>
<sequence>MKDCSKKGVIVIGGGLAGSEAAWQIAQRGVPVFLYEMRPFETTGAHSTDHLAEIVCSNSLGSNLLSNASGLLLQELRILNSLLVRIADSCALPAGKALAVDREKFSLTVTQHILKHPLITLIRKEVVDLPTGTVCIIATGPLTSPRFAEKLQQLIQSPFLYFYDALCPLIDAHSIDFNYTFKASRYSDSNSSADYINCPLTQDQYIELSQELAQGERVKLHDFEKEIFFEGCLPIEIMAKRGLHTLRFGPLRPTGLIDPRTKKRPYAVVQLRQDNIAASLYNMVGFQTNLTFKEQDRIFRIIPALQKAEFVRYGQLHRNTFINSPKLLFPTLQFKILPLLFFAGQLAGFEGYAGNIASGLVAGINGARIFQGQEPLVFPRQTIIGELVWYMTHAEPEYFQPMKANFGLFNVSLEDNLPQDKISRTLALSQRSLKKIEALARQINEGYS</sequence>
<keyword evidence="13" id="KW-1185">Reference proteome</keyword>
<keyword evidence="6 10" id="KW-0819">tRNA processing</keyword>
<evidence type="ECO:0000259" key="11">
    <source>
        <dbReference type="Pfam" id="PF01134"/>
    </source>
</evidence>
<evidence type="ECO:0000313" key="13">
    <source>
        <dbReference type="Proteomes" id="UP000297713"/>
    </source>
</evidence>
<dbReference type="Gene3D" id="3.50.50.60">
    <property type="entry name" value="FAD/NAD(P)-binding domain"/>
    <property type="match status" value="2"/>
</dbReference>
<evidence type="ECO:0000256" key="10">
    <source>
        <dbReference type="HAMAP-Rule" id="MF_01037"/>
    </source>
</evidence>
<dbReference type="PANTHER" id="PTHR11806">
    <property type="entry name" value="GLUCOSE INHIBITED DIVISION PROTEIN A"/>
    <property type="match status" value="1"/>
</dbReference>
<reference evidence="12 13" key="1">
    <citation type="submission" date="2016-05" db="EMBL/GenBank/DDBJ databases">
        <title>Diversity and Homogeneity among Thermoacidophilic Verrucomicrobia Methanotrophs Linked with Geographical Origin.</title>
        <authorList>
            <person name="Erikstad H.-A."/>
            <person name="Smestad N.B."/>
            <person name="Ceballos R.M."/>
            <person name="Birkeland N.-K."/>
        </authorList>
    </citation>
    <scope>NUCLEOTIDE SEQUENCE [LARGE SCALE GENOMIC DNA]</scope>
    <source>
        <strain evidence="12 13">Phi</strain>
    </source>
</reference>
<evidence type="ECO:0000256" key="9">
    <source>
        <dbReference type="ARBA" id="ARBA00023027"/>
    </source>
</evidence>
<evidence type="ECO:0000256" key="5">
    <source>
        <dbReference type="ARBA" id="ARBA00022679"/>
    </source>
</evidence>
<dbReference type="SUPFAM" id="SSF51905">
    <property type="entry name" value="FAD/NAD(P)-binding domain"/>
    <property type="match status" value="1"/>
</dbReference>
<dbReference type="InterPro" id="IPR036188">
    <property type="entry name" value="FAD/NAD-bd_sf"/>
</dbReference>
<dbReference type="Proteomes" id="UP000297713">
    <property type="component" value="Unassembled WGS sequence"/>
</dbReference>
<evidence type="ECO:0000256" key="4">
    <source>
        <dbReference type="ARBA" id="ARBA00022630"/>
    </source>
</evidence>
<dbReference type="InterPro" id="IPR002218">
    <property type="entry name" value="MnmG-rel"/>
</dbReference>
<dbReference type="PANTHER" id="PTHR11806:SF2">
    <property type="entry name" value="METHYLENETETRAHYDROFOLATE--TRNA-(URACIL-5-)-METHYLTRANSFERASE TRMFO"/>
    <property type="match status" value="1"/>
</dbReference>
<keyword evidence="2 10" id="KW-0963">Cytoplasm</keyword>
<dbReference type="OrthoDB" id="9803114at2"/>
<dbReference type="GO" id="GO:0002098">
    <property type="term" value="P:tRNA wobble uridine modification"/>
    <property type="evidence" value="ECO:0007669"/>
    <property type="project" value="TreeGrafter"/>
</dbReference>
<keyword evidence="3 10" id="KW-0489">Methyltransferase</keyword>
<gene>
    <name evidence="10" type="primary">trmFO</name>
    <name evidence="12" type="ORF">A7Q10_07395</name>
</gene>
<feature type="domain" description="MnmG N-terminal" evidence="11">
    <location>
        <begin position="9"/>
        <end position="373"/>
    </location>
</feature>
<evidence type="ECO:0000256" key="8">
    <source>
        <dbReference type="ARBA" id="ARBA00022857"/>
    </source>
</evidence>
<dbReference type="GO" id="GO:0030488">
    <property type="term" value="P:tRNA methylation"/>
    <property type="evidence" value="ECO:0007669"/>
    <property type="project" value="TreeGrafter"/>
</dbReference>
<keyword evidence="7 10" id="KW-0274">FAD</keyword>
<dbReference type="AlphaFoldDB" id="A0A4Y8PDH4"/>
<evidence type="ECO:0000256" key="7">
    <source>
        <dbReference type="ARBA" id="ARBA00022827"/>
    </source>
</evidence>
<evidence type="ECO:0000256" key="6">
    <source>
        <dbReference type="ARBA" id="ARBA00022694"/>
    </source>
</evidence>
<dbReference type="RefSeq" id="WP_134439863.1">
    <property type="nucleotide sequence ID" value="NZ_LXQC01000136.1"/>
</dbReference>
<dbReference type="GO" id="GO:0047151">
    <property type="term" value="F:tRNA (uracil(54)-C5)-methyltransferase activity, 5,10-methylenetetrahydrofolate-dependent"/>
    <property type="evidence" value="ECO:0007669"/>
    <property type="project" value="UniProtKB-UniRule"/>
</dbReference>
<keyword evidence="5 10" id="KW-0808">Transferase</keyword>
<dbReference type="EMBL" id="LXQC01000136">
    <property type="protein sequence ID" value="TFE68912.1"/>
    <property type="molecule type" value="Genomic_DNA"/>
</dbReference>
<proteinExistence type="inferred from homology"/>
<dbReference type="HAMAP" id="MF_01037">
    <property type="entry name" value="TrmFO"/>
    <property type="match status" value="1"/>
</dbReference>
<comment type="similarity">
    <text evidence="10">Belongs to the MnmG family. TrmFO subfamily.</text>
</comment>
<keyword evidence="9 10" id="KW-0520">NAD</keyword>
<evidence type="ECO:0000256" key="2">
    <source>
        <dbReference type="ARBA" id="ARBA00022490"/>
    </source>
</evidence>
<dbReference type="GO" id="GO:0005829">
    <property type="term" value="C:cytosol"/>
    <property type="evidence" value="ECO:0007669"/>
    <property type="project" value="TreeGrafter"/>
</dbReference>
<comment type="function">
    <text evidence="10">Catalyzes the folate-dependent formation of 5-methyl-uridine at position 54 (M-5-U54) in all tRNAs.</text>
</comment>
<dbReference type="EC" id="2.1.1.74" evidence="10"/>
<comment type="caution">
    <text evidence="12">The sequence shown here is derived from an EMBL/GenBank/DDBJ whole genome shotgun (WGS) entry which is preliminary data.</text>
</comment>
<dbReference type="Pfam" id="PF01134">
    <property type="entry name" value="GIDA"/>
    <property type="match status" value="1"/>
</dbReference>
<keyword evidence="8 10" id="KW-0521">NADP</keyword>
<dbReference type="InterPro" id="IPR004417">
    <property type="entry name" value="TrmFO"/>
</dbReference>
<dbReference type="GO" id="GO:0050660">
    <property type="term" value="F:flavin adenine dinucleotide binding"/>
    <property type="evidence" value="ECO:0007669"/>
    <property type="project" value="UniProtKB-UniRule"/>
</dbReference>
<keyword evidence="4 10" id="KW-0285">Flavoprotein</keyword>
<dbReference type="NCBIfam" id="TIGR00137">
    <property type="entry name" value="gid_trmFO"/>
    <property type="match status" value="1"/>
</dbReference>
<comment type="cofactor">
    <cofactor evidence="1 10">
        <name>FAD</name>
        <dbReference type="ChEBI" id="CHEBI:57692"/>
    </cofactor>
</comment>
<evidence type="ECO:0000313" key="12">
    <source>
        <dbReference type="EMBL" id="TFE68912.1"/>
    </source>
</evidence>
<organism evidence="12 13">
    <name type="scientific">Methylacidiphilum caldifontis</name>
    <dbReference type="NCBI Taxonomy" id="2795386"/>
    <lineage>
        <taxon>Bacteria</taxon>
        <taxon>Pseudomonadati</taxon>
        <taxon>Verrucomicrobiota</taxon>
        <taxon>Methylacidiphilae</taxon>
        <taxon>Methylacidiphilales</taxon>
        <taxon>Methylacidiphilaceae</taxon>
        <taxon>Methylacidiphilum (ex Ratnadevi et al. 2023)</taxon>
    </lineage>
</organism>
<protein>
    <recommendedName>
        <fullName evidence="10">Methylenetetrahydrofolate--tRNA-(uracil-5-)-methyltransferase TrmFO</fullName>
        <ecNumber evidence="10">2.1.1.74</ecNumber>
    </recommendedName>
    <alternativeName>
        <fullName evidence="10">Folate-dependent tRNA (uracil-5-)-methyltransferase</fullName>
    </alternativeName>
    <alternativeName>
        <fullName evidence="10">Folate-dependent tRNA(M-5-U54)-methyltransferase</fullName>
    </alternativeName>
</protein>
<name>A0A4Y8PDH4_9BACT</name>
<comment type="catalytic activity">
    <reaction evidence="10">
        <text>uridine(54) in tRNA + (6R)-5,10-methylene-5,6,7,8-tetrahydrofolate + NADH + H(+) = 5-methyluridine(54) in tRNA + (6S)-5,6,7,8-tetrahydrofolate + NAD(+)</text>
        <dbReference type="Rhea" id="RHEA:16873"/>
        <dbReference type="Rhea" id="RHEA-COMP:10167"/>
        <dbReference type="Rhea" id="RHEA-COMP:10193"/>
        <dbReference type="ChEBI" id="CHEBI:15378"/>
        <dbReference type="ChEBI" id="CHEBI:15636"/>
        <dbReference type="ChEBI" id="CHEBI:57453"/>
        <dbReference type="ChEBI" id="CHEBI:57540"/>
        <dbReference type="ChEBI" id="CHEBI:57945"/>
        <dbReference type="ChEBI" id="CHEBI:65315"/>
        <dbReference type="ChEBI" id="CHEBI:74447"/>
        <dbReference type="EC" id="2.1.1.74"/>
    </reaction>
</comment>